<protein>
    <submittedName>
        <fullName evidence="2">BTB/POZ domain-containing protein</fullName>
    </submittedName>
</protein>
<dbReference type="SUPFAM" id="SSF50978">
    <property type="entry name" value="WD40 repeat-like"/>
    <property type="match status" value="1"/>
</dbReference>
<keyword evidence="3" id="KW-1185">Reference proteome</keyword>
<dbReference type="Pfam" id="PF25279">
    <property type="entry name" value="Beta_prop_At2g24240"/>
    <property type="match status" value="1"/>
</dbReference>
<dbReference type="InterPro" id="IPR045068">
    <property type="entry name" value="BACURD1-3"/>
</dbReference>
<dbReference type="InterPro" id="IPR057441">
    <property type="entry name" value="Beta_prop_At2g24240"/>
</dbReference>
<gene>
    <name evidence="2" type="ORF">HS088_TW20G00378</name>
</gene>
<feature type="domain" description="At2g24240-like C-terminal beta-propeller" evidence="1">
    <location>
        <begin position="38"/>
        <end position="228"/>
    </location>
</feature>
<dbReference type="EMBL" id="JAAARO010000020">
    <property type="protein sequence ID" value="KAF5730008.1"/>
    <property type="molecule type" value="Genomic_DNA"/>
</dbReference>
<dbReference type="PANTHER" id="PTHR11145">
    <property type="entry name" value="BTB/POZ DOMAIN-CONTAINING ADAPTER FOR CUL3-MEDIATED RHOA DEGRADATION PROTEIN FAMILY MEMBER"/>
    <property type="match status" value="1"/>
</dbReference>
<evidence type="ECO:0000313" key="3">
    <source>
        <dbReference type="Proteomes" id="UP000593562"/>
    </source>
</evidence>
<dbReference type="AlphaFoldDB" id="A0A7J7C793"/>
<dbReference type="InterPro" id="IPR036322">
    <property type="entry name" value="WD40_repeat_dom_sf"/>
</dbReference>
<name>A0A7J7C793_TRIWF</name>
<dbReference type="PANTHER" id="PTHR11145:SF23">
    <property type="entry name" value="PROTEIN BINDING PROTEIN"/>
    <property type="match status" value="1"/>
</dbReference>
<dbReference type="Gene3D" id="2.130.10.10">
    <property type="entry name" value="YVTN repeat-like/Quinoprotein amine dehydrogenase"/>
    <property type="match status" value="1"/>
</dbReference>
<evidence type="ECO:0000259" key="1">
    <source>
        <dbReference type="Pfam" id="PF25279"/>
    </source>
</evidence>
<evidence type="ECO:0000313" key="2">
    <source>
        <dbReference type="EMBL" id="KAF5730008.1"/>
    </source>
</evidence>
<comment type="caution">
    <text evidence="2">The sequence shown here is derived from an EMBL/GenBank/DDBJ whole genome shotgun (WGS) entry which is preliminary data.</text>
</comment>
<dbReference type="InterPro" id="IPR015943">
    <property type="entry name" value="WD40/YVTN_repeat-like_dom_sf"/>
</dbReference>
<dbReference type="InParanoid" id="A0A7J7C793"/>
<proteinExistence type="predicted"/>
<organism evidence="2 3">
    <name type="scientific">Tripterygium wilfordii</name>
    <name type="common">Thunder God vine</name>
    <dbReference type="NCBI Taxonomy" id="458696"/>
    <lineage>
        <taxon>Eukaryota</taxon>
        <taxon>Viridiplantae</taxon>
        <taxon>Streptophyta</taxon>
        <taxon>Embryophyta</taxon>
        <taxon>Tracheophyta</taxon>
        <taxon>Spermatophyta</taxon>
        <taxon>Magnoliopsida</taxon>
        <taxon>eudicotyledons</taxon>
        <taxon>Gunneridae</taxon>
        <taxon>Pentapetalae</taxon>
        <taxon>rosids</taxon>
        <taxon>fabids</taxon>
        <taxon>Celastrales</taxon>
        <taxon>Celastraceae</taxon>
        <taxon>Tripterygium</taxon>
    </lineage>
</organism>
<accession>A0A7J7C793</accession>
<sequence length="235" mass="26046">MSFESGRRNSNSIMVYDLHSLLPVTEIGHNEIYGVNLDSAIPATKLRWISGFNLVMATGSHSGPSGVSGNIKLWDIRTGRAVWELKEKVDRFADVAVSDNMSGLFKIGVNSGEVSYLDLRKLEEEKGSSWHCLGDGRKVMNGKKEGFGSKIEGHGNQVFYGKGGDIEMWSEVVMSSTRRSSEGLGDTVFRKNLMGRVKDMQGSKVTNLAFGGNKMFVTRKDQQYVEVWLSPGRRL</sequence>
<reference evidence="2 3" key="1">
    <citation type="journal article" date="2020" name="Nat. Commun.">
        <title>Genome of Tripterygium wilfordii and identification of cytochrome P450 involved in triptolide biosynthesis.</title>
        <authorList>
            <person name="Tu L."/>
            <person name="Su P."/>
            <person name="Zhang Z."/>
            <person name="Gao L."/>
            <person name="Wang J."/>
            <person name="Hu T."/>
            <person name="Zhou J."/>
            <person name="Zhang Y."/>
            <person name="Zhao Y."/>
            <person name="Liu Y."/>
            <person name="Song Y."/>
            <person name="Tong Y."/>
            <person name="Lu Y."/>
            <person name="Yang J."/>
            <person name="Xu C."/>
            <person name="Jia M."/>
            <person name="Peters R.J."/>
            <person name="Huang L."/>
            <person name="Gao W."/>
        </authorList>
    </citation>
    <scope>NUCLEOTIDE SEQUENCE [LARGE SCALE GENOMIC DNA]</scope>
    <source>
        <strain evidence="3">cv. XIE 37</strain>
        <tissue evidence="2">Leaf</tissue>
    </source>
</reference>
<dbReference type="Proteomes" id="UP000593562">
    <property type="component" value="Unassembled WGS sequence"/>
</dbReference>